<evidence type="ECO:0000256" key="3">
    <source>
        <dbReference type="ARBA" id="ARBA00022679"/>
    </source>
</evidence>
<gene>
    <name evidence="7" type="ORF">SAMN05444716_101407</name>
</gene>
<protein>
    <submittedName>
        <fullName evidence="7">Sugar (Pentulose or hexulose) kinase</fullName>
    </submittedName>
</protein>
<reference evidence="8" key="1">
    <citation type="submission" date="2016-10" db="EMBL/GenBank/DDBJ databases">
        <authorList>
            <person name="Varghese N."/>
            <person name="Submissions S."/>
        </authorList>
    </citation>
    <scope>NUCLEOTIDE SEQUENCE [LARGE SCALE GENOMIC DNA]</scope>
    <source>
        <strain evidence="8">CGMCC 4.7047</strain>
    </source>
</reference>
<dbReference type="InterPro" id="IPR050406">
    <property type="entry name" value="FGGY_Carb_Kinase"/>
</dbReference>
<dbReference type="Proteomes" id="UP000198873">
    <property type="component" value="Unassembled WGS sequence"/>
</dbReference>
<evidence type="ECO:0000256" key="1">
    <source>
        <dbReference type="ARBA" id="ARBA00009156"/>
    </source>
</evidence>
<dbReference type="Pfam" id="PF02782">
    <property type="entry name" value="FGGY_C"/>
    <property type="match status" value="1"/>
</dbReference>
<dbReference type="PIRSF" id="PIRSF000538">
    <property type="entry name" value="GlpK"/>
    <property type="match status" value="1"/>
</dbReference>
<dbReference type="CDD" id="cd07783">
    <property type="entry name" value="ASKHA_NBD_FGGY_SePSK_AtXK1-like"/>
    <property type="match status" value="1"/>
</dbReference>
<comment type="similarity">
    <text evidence="1">Belongs to the FGGY kinase family.</text>
</comment>
<keyword evidence="2" id="KW-0859">Xylose metabolism</keyword>
<dbReference type="PANTHER" id="PTHR43095">
    <property type="entry name" value="SUGAR KINASE"/>
    <property type="match status" value="1"/>
</dbReference>
<evidence type="ECO:0000313" key="7">
    <source>
        <dbReference type="EMBL" id="SFS37673.1"/>
    </source>
</evidence>
<keyword evidence="4 7" id="KW-0418">Kinase</keyword>
<keyword evidence="8" id="KW-1185">Reference proteome</keyword>
<evidence type="ECO:0000259" key="5">
    <source>
        <dbReference type="Pfam" id="PF00370"/>
    </source>
</evidence>
<dbReference type="GO" id="GO:0042732">
    <property type="term" value="P:D-xylose metabolic process"/>
    <property type="evidence" value="ECO:0007669"/>
    <property type="project" value="UniProtKB-KW"/>
</dbReference>
<dbReference type="InterPro" id="IPR043129">
    <property type="entry name" value="ATPase_NBD"/>
</dbReference>
<evidence type="ECO:0000256" key="2">
    <source>
        <dbReference type="ARBA" id="ARBA00022629"/>
    </source>
</evidence>
<accession>A0A1I6PBX5</accession>
<evidence type="ECO:0000256" key="4">
    <source>
        <dbReference type="ARBA" id="ARBA00022777"/>
    </source>
</evidence>
<organism evidence="7 8">
    <name type="scientific">Streptomyces harbinensis</name>
    <dbReference type="NCBI Taxonomy" id="1176198"/>
    <lineage>
        <taxon>Bacteria</taxon>
        <taxon>Bacillati</taxon>
        <taxon>Actinomycetota</taxon>
        <taxon>Actinomycetes</taxon>
        <taxon>Kitasatosporales</taxon>
        <taxon>Streptomycetaceae</taxon>
        <taxon>Streptomyces</taxon>
    </lineage>
</organism>
<feature type="domain" description="Carbohydrate kinase FGGY C-terminal" evidence="6">
    <location>
        <begin position="255"/>
        <end position="437"/>
    </location>
</feature>
<dbReference type="SUPFAM" id="SSF53067">
    <property type="entry name" value="Actin-like ATPase domain"/>
    <property type="match status" value="2"/>
</dbReference>
<dbReference type="InterPro" id="IPR018485">
    <property type="entry name" value="FGGY_C"/>
</dbReference>
<sequence>MTEPVWIGVDLGTQSVRALAVDDAGGTVAATARPLRGRRAGPRHEQDPAAWWEGTADALAELSAALGGRPVGALAVCATSGTVLLTGPGGAPRTPGLMYDDSRAGALAAEAQEAGAVLWDRLGYRMQPAWALPKLLWWRDEGLLAEPGARLAHQADVVAAALVGRPVAADSSHALKSGYDLLADRWPAAVLERLRIDPALLPEVVRPGTVLGEVGRAAAVRTGLPPGTPVIAGMTDGCAAQLGAGALGVGEWNAVLGTTLTLKGVSAALPRDPAGAVYSHRAPYGGLWLPGGASSTGAGAVRALFPDADPAELTAGAARVEVAGLPPCYPLVGAGERFPFVAPGARGFLGDGPLELRDGGDPAVTFAAVCVGVAQLERLAFEVLAASGADVGGAVSFTGGAARNPWWNQLRCDMLGVPVRLPENPEPALGMAVLAAGAVRGDIPAAARRLVRVRRTLEPDPERTARLTPGYRALVAALERRGWLGGARRRDDDRGRTDPGAGGR</sequence>
<keyword evidence="3" id="KW-0808">Transferase</keyword>
<evidence type="ECO:0000313" key="8">
    <source>
        <dbReference type="Proteomes" id="UP000198873"/>
    </source>
</evidence>
<dbReference type="EMBL" id="FPAB01000001">
    <property type="protein sequence ID" value="SFS37673.1"/>
    <property type="molecule type" value="Genomic_DNA"/>
</dbReference>
<dbReference type="Gene3D" id="3.30.420.40">
    <property type="match status" value="2"/>
</dbReference>
<name>A0A1I6PBX5_9ACTN</name>
<dbReference type="GO" id="GO:0016301">
    <property type="term" value="F:kinase activity"/>
    <property type="evidence" value="ECO:0007669"/>
    <property type="project" value="UniProtKB-KW"/>
</dbReference>
<dbReference type="PANTHER" id="PTHR43095:SF5">
    <property type="entry name" value="XYLULOSE KINASE"/>
    <property type="match status" value="1"/>
</dbReference>
<dbReference type="RefSeq" id="WP_254791414.1">
    <property type="nucleotide sequence ID" value="NZ_FPAB01000001.1"/>
</dbReference>
<dbReference type="InterPro" id="IPR018484">
    <property type="entry name" value="FGGY_N"/>
</dbReference>
<evidence type="ECO:0000259" key="6">
    <source>
        <dbReference type="Pfam" id="PF02782"/>
    </source>
</evidence>
<feature type="domain" description="Carbohydrate kinase FGGY N-terminal" evidence="5">
    <location>
        <begin position="5"/>
        <end position="243"/>
    </location>
</feature>
<dbReference type="Pfam" id="PF00370">
    <property type="entry name" value="FGGY_N"/>
    <property type="match status" value="1"/>
</dbReference>
<dbReference type="InterPro" id="IPR000577">
    <property type="entry name" value="Carb_kinase_FGGY"/>
</dbReference>
<dbReference type="AlphaFoldDB" id="A0A1I6PBX5"/>
<dbReference type="STRING" id="1176198.SAMN05444716_101407"/>
<proteinExistence type="inferred from homology"/>
<keyword evidence="2" id="KW-0119">Carbohydrate metabolism</keyword>